<dbReference type="InterPro" id="IPR035197">
    <property type="entry name" value="DUF5313"/>
</dbReference>
<reference evidence="2 3" key="1">
    <citation type="submission" date="2019-05" db="EMBL/GenBank/DDBJ databases">
        <authorList>
            <person name="Lee S.D."/>
        </authorList>
    </citation>
    <scope>NUCLEOTIDE SEQUENCE [LARGE SCALE GENOMIC DNA]</scope>
    <source>
        <strain evidence="2 3">YC2-7</strain>
    </source>
</reference>
<reference evidence="2 3" key="2">
    <citation type="submission" date="2020-06" db="EMBL/GenBank/DDBJ databases">
        <title>Antribacter stalactiti gen. nov., sp. nov., a new member of the family Nacardiaceae isolated from a cave.</title>
        <authorList>
            <person name="Kim I.S."/>
        </authorList>
    </citation>
    <scope>NUCLEOTIDE SEQUENCE [LARGE SCALE GENOMIC DNA]</scope>
    <source>
        <strain evidence="2 3">YC2-7</strain>
    </source>
</reference>
<proteinExistence type="predicted"/>
<evidence type="ECO:0000313" key="3">
    <source>
        <dbReference type="Proteomes" id="UP000535543"/>
    </source>
</evidence>
<evidence type="ECO:0000313" key="2">
    <source>
        <dbReference type="EMBL" id="NMN98191.1"/>
    </source>
</evidence>
<gene>
    <name evidence="2" type="ORF">FGL95_24415</name>
</gene>
<evidence type="ECO:0000256" key="1">
    <source>
        <dbReference type="SAM" id="Phobius"/>
    </source>
</evidence>
<dbReference type="Pfam" id="PF17240">
    <property type="entry name" value="DUF5313"/>
    <property type="match status" value="1"/>
</dbReference>
<accession>A0A848KJ84</accession>
<comment type="caution">
    <text evidence="2">The sequence shown here is derived from an EMBL/GenBank/DDBJ whole genome shotgun (WGS) entry which is preliminary data.</text>
</comment>
<dbReference type="Proteomes" id="UP000535543">
    <property type="component" value="Unassembled WGS sequence"/>
</dbReference>
<name>A0A848KJ84_9NOCA</name>
<keyword evidence="3" id="KW-1185">Reference proteome</keyword>
<feature type="transmembrane region" description="Helical" evidence="1">
    <location>
        <begin position="44"/>
        <end position="65"/>
    </location>
</feature>
<dbReference type="EMBL" id="VCQU01000010">
    <property type="protein sequence ID" value="NMN98191.1"/>
    <property type="molecule type" value="Genomic_DNA"/>
</dbReference>
<organism evidence="2 3">
    <name type="scientific">Antrihabitans stalactiti</name>
    <dbReference type="NCBI Taxonomy" id="2584121"/>
    <lineage>
        <taxon>Bacteria</taxon>
        <taxon>Bacillati</taxon>
        <taxon>Actinomycetota</taxon>
        <taxon>Actinomycetes</taxon>
        <taxon>Mycobacteriales</taxon>
        <taxon>Nocardiaceae</taxon>
        <taxon>Antrihabitans</taxon>
    </lineage>
</organism>
<protein>
    <recommendedName>
        <fullName evidence="4">DUF5313 domain-containing protein</fullName>
    </recommendedName>
</protein>
<keyword evidence="1" id="KW-1133">Transmembrane helix</keyword>
<feature type="transmembrane region" description="Helical" evidence="1">
    <location>
        <begin position="71"/>
        <end position="90"/>
    </location>
</feature>
<dbReference type="RefSeq" id="WP_169592098.1">
    <property type="nucleotide sequence ID" value="NZ_VCQU01000010.1"/>
</dbReference>
<evidence type="ECO:0008006" key="4">
    <source>
        <dbReference type="Google" id="ProtNLM"/>
    </source>
</evidence>
<keyword evidence="1" id="KW-0812">Transmembrane</keyword>
<dbReference type="AlphaFoldDB" id="A0A848KJ84"/>
<keyword evidence="1" id="KW-0472">Membrane</keyword>
<sequence length="130" mass="14846">MSSDTPRPGLLQYIAYSYGRTLPPSMRDWVANDLAGKGAGRRMIVRATIPCIILLVPLLFIPTTWDVRASMTLPILIPFVYFAVALSKVYRRHRLSQHGLDPNLVEKLGRERDAHIHRAYEERYGPRNSD</sequence>